<evidence type="ECO:0000313" key="3">
    <source>
        <dbReference type="EMBL" id="KAL3788844.1"/>
    </source>
</evidence>
<feature type="transmembrane region" description="Helical" evidence="2">
    <location>
        <begin position="112"/>
        <end position="131"/>
    </location>
</feature>
<evidence type="ECO:0000256" key="1">
    <source>
        <dbReference type="SAM" id="MobiDB-lite"/>
    </source>
</evidence>
<comment type="caution">
    <text evidence="3">The sequence shown here is derived from an EMBL/GenBank/DDBJ whole genome shotgun (WGS) entry which is preliminary data.</text>
</comment>
<protein>
    <submittedName>
        <fullName evidence="3">Uncharacterized protein</fullName>
    </submittedName>
</protein>
<accession>A0ABD3PL90</accession>
<gene>
    <name evidence="3" type="ORF">ACHAW5_009201</name>
</gene>
<feature type="transmembrane region" description="Helical" evidence="2">
    <location>
        <begin position="38"/>
        <end position="60"/>
    </location>
</feature>
<feature type="region of interest" description="Disordered" evidence="1">
    <location>
        <begin position="73"/>
        <end position="95"/>
    </location>
</feature>
<dbReference type="EMBL" id="JALLAZ020000708">
    <property type="protein sequence ID" value="KAL3788844.1"/>
    <property type="molecule type" value="Genomic_DNA"/>
</dbReference>
<keyword evidence="2" id="KW-0812">Transmembrane</keyword>
<dbReference type="AlphaFoldDB" id="A0ABD3PL90"/>
<proteinExistence type="predicted"/>
<evidence type="ECO:0000256" key="2">
    <source>
        <dbReference type="SAM" id="Phobius"/>
    </source>
</evidence>
<keyword evidence="2" id="KW-0472">Membrane</keyword>
<keyword evidence="2" id="KW-1133">Transmembrane helix</keyword>
<name>A0ABD3PL90_9STRA</name>
<evidence type="ECO:0000313" key="4">
    <source>
        <dbReference type="Proteomes" id="UP001530315"/>
    </source>
</evidence>
<sequence>MTSDAVSSQTAASSADCKEQPTSLFSHVPWPVRPSPGINYNFVATMYLSGTAIAALFYLLEKQILAPLLAGDDKKRNDTSSIDDSDAGESNNVEGGGDAWKEFARGMSGMHFIFDPFIPCLFWSLIVRYYWLKGTDLPSQEKKEN</sequence>
<reference evidence="3 4" key="1">
    <citation type="submission" date="2024-10" db="EMBL/GenBank/DDBJ databases">
        <title>Updated reference genomes for cyclostephanoid diatoms.</title>
        <authorList>
            <person name="Roberts W.R."/>
            <person name="Alverson A.J."/>
        </authorList>
    </citation>
    <scope>NUCLEOTIDE SEQUENCE [LARGE SCALE GENOMIC DNA]</scope>
    <source>
        <strain evidence="3 4">AJA276-08</strain>
    </source>
</reference>
<organism evidence="3 4">
    <name type="scientific">Stephanodiscus triporus</name>
    <dbReference type="NCBI Taxonomy" id="2934178"/>
    <lineage>
        <taxon>Eukaryota</taxon>
        <taxon>Sar</taxon>
        <taxon>Stramenopiles</taxon>
        <taxon>Ochrophyta</taxon>
        <taxon>Bacillariophyta</taxon>
        <taxon>Coscinodiscophyceae</taxon>
        <taxon>Thalassiosirophycidae</taxon>
        <taxon>Stephanodiscales</taxon>
        <taxon>Stephanodiscaceae</taxon>
        <taxon>Stephanodiscus</taxon>
    </lineage>
</organism>
<keyword evidence="4" id="KW-1185">Reference proteome</keyword>
<dbReference type="Proteomes" id="UP001530315">
    <property type="component" value="Unassembled WGS sequence"/>
</dbReference>